<protein>
    <recommendedName>
        <fullName evidence="11">Radical SAM core domain-containing protein</fullName>
    </recommendedName>
</protein>
<sequence length="434" mass="50025">MVRYNPVFWILKTVVYVGGRWLQTNGGVIRSVPDGRRGQRFWLATRYFSWRKFWNVIRVEFQIRIGRSVVSGSPYEWEIDTTNICQLKCPLCHTGKGTIHRDQGVMNYELFTEVVDQIKHSCVWLTLYNWGEPFLNQRIHEYIEYAHKQNIATIISSNLNKPLTPETAEQVVLSGLDVMIVSLDGVTQDVYETYRVTGHLNRVLDNLRLLDETKRRLGLKTPYVEWQFIVMKQNEHQLEEARALAGRLGVDSLVFKKVDFPHGEDNVALAERWLPRQHPEYLREDPFYKPYQEDGNVCWRLWRSAVINWDGGFAPCCYLTDKTQDFGDLNKSSVEEVWNNEKYTTARGLFNTDFVPREWVGCLDCSVYLGSSAARKRGPVDLHVEPVVIPVNVATSGNENEAKGESQGPGPEGIYSSKTRHTYDVTEAKPKEPV</sequence>
<dbReference type="InterPro" id="IPR007197">
    <property type="entry name" value="rSAM"/>
</dbReference>
<organism evidence="10">
    <name type="scientific">marine metagenome</name>
    <dbReference type="NCBI Taxonomy" id="408172"/>
    <lineage>
        <taxon>unclassified sequences</taxon>
        <taxon>metagenomes</taxon>
        <taxon>ecological metagenomes</taxon>
    </lineage>
</organism>
<gene>
    <name evidence="10" type="ORF">METZ01_LOCUS3306</name>
</gene>
<dbReference type="PANTHER" id="PTHR11228:SF7">
    <property type="entry name" value="PQQA PEPTIDE CYCLASE"/>
    <property type="match status" value="1"/>
</dbReference>
<dbReference type="SFLD" id="SFLDS00029">
    <property type="entry name" value="Radical_SAM"/>
    <property type="match status" value="1"/>
</dbReference>
<feature type="region of interest" description="Disordered" evidence="7">
    <location>
        <begin position="395"/>
        <end position="434"/>
    </location>
</feature>
<dbReference type="AlphaFoldDB" id="A0A381N766"/>
<dbReference type="InterPro" id="IPR023885">
    <property type="entry name" value="4Fe4S-binding_SPASM_dom"/>
</dbReference>
<proteinExistence type="predicted"/>
<evidence type="ECO:0000256" key="2">
    <source>
        <dbReference type="ARBA" id="ARBA00022485"/>
    </source>
</evidence>
<dbReference type="EMBL" id="UINC01000170">
    <property type="protein sequence ID" value="SUZ50452.1"/>
    <property type="molecule type" value="Genomic_DNA"/>
</dbReference>
<dbReference type="SUPFAM" id="SSF102114">
    <property type="entry name" value="Radical SAM enzymes"/>
    <property type="match status" value="1"/>
</dbReference>
<feature type="domain" description="Radical SAM core" evidence="8">
    <location>
        <begin position="81"/>
        <end position="213"/>
    </location>
</feature>
<evidence type="ECO:0000259" key="9">
    <source>
        <dbReference type="Pfam" id="PF13186"/>
    </source>
</evidence>
<keyword evidence="3" id="KW-0949">S-adenosyl-L-methionine</keyword>
<dbReference type="InterPro" id="IPR013785">
    <property type="entry name" value="Aldolase_TIM"/>
</dbReference>
<dbReference type="InterPro" id="IPR050377">
    <property type="entry name" value="Radical_SAM_PqqE_MftC-like"/>
</dbReference>
<evidence type="ECO:0000256" key="4">
    <source>
        <dbReference type="ARBA" id="ARBA00022723"/>
    </source>
</evidence>
<accession>A0A381N766</accession>
<dbReference type="InterPro" id="IPR034391">
    <property type="entry name" value="AdoMet-like_SPASM_containing"/>
</dbReference>
<evidence type="ECO:0000256" key="5">
    <source>
        <dbReference type="ARBA" id="ARBA00023004"/>
    </source>
</evidence>
<evidence type="ECO:0000256" key="6">
    <source>
        <dbReference type="ARBA" id="ARBA00023014"/>
    </source>
</evidence>
<dbReference type="Pfam" id="PF13186">
    <property type="entry name" value="SPASM"/>
    <property type="match status" value="1"/>
</dbReference>
<evidence type="ECO:0000313" key="10">
    <source>
        <dbReference type="EMBL" id="SUZ50452.1"/>
    </source>
</evidence>
<dbReference type="CDD" id="cd01335">
    <property type="entry name" value="Radical_SAM"/>
    <property type="match status" value="1"/>
</dbReference>
<evidence type="ECO:0008006" key="11">
    <source>
        <dbReference type="Google" id="ProtNLM"/>
    </source>
</evidence>
<dbReference type="GO" id="GO:0003824">
    <property type="term" value="F:catalytic activity"/>
    <property type="evidence" value="ECO:0007669"/>
    <property type="project" value="InterPro"/>
</dbReference>
<keyword evidence="4" id="KW-0479">Metal-binding</keyword>
<dbReference type="Gene3D" id="3.20.20.70">
    <property type="entry name" value="Aldolase class I"/>
    <property type="match status" value="1"/>
</dbReference>
<reference evidence="10" key="1">
    <citation type="submission" date="2018-05" db="EMBL/GenBank/DDBJ databases">
        <authorList>
            <person name="Lanie J.A."/>
            <person name="Ng W.-L."/>
            <person name="Kazmierczak K.M."/>
            <person name="Andrzejewski T.M."/>
            <person name="Davidsen T.M."/>
            <person name="Wayne K.J."/>
            <person name="Tettelin H."/>
            <person name="Glass J.I."/>
            <person name="Rusch D."/>
            <person name="Podicherti R."/>
            <person name="Tsui H.-C.T."/>
            <person name="Winkler M.E."/>
        </authorList>
    </citation>
    <scope>NUCLEOTIDE SEQUENCE</scope>
</reference>
<keyword evidence="5" id="KW-0408">Iron</keyword>
<name>A0A381N766_9ZZZZ</name>
<keyword evidence="6" id="KW-0411">Iron-sulfur</keyword>
<dbReference type="InterPro" id="IPR058240">
    <property type="entry name" value="rSAM_sf"/>
</dbReference>
<dbReference type="GO" id="GO:0046872">
    <property type="term" value="F:metal ion binding"/>
    <property type="evidence" value="ECO:0007669"/>
    <property type="project" value="UniProtKB-KW"/>
</dbReference>
<evidence type="ECO:0000256" key="1">
    <source>
        <dbReference type="ARBA" id="ARBA00001966"/>
    </source>
</evidence>
<keyword evidence="2" id="KW-0004">4Fe-4S</keyword>
<dbReference type="SFLD" id="SFLDG01067">
    <property type="entry name" value="SPASM/twitch_domain_containing"/>
    <property type="match status" value="1"/>
</dbReference>
<evidence type="ECO:0000259" key="8">
    <source>
        <dbReference type="Pfam" id="PF04055"/>
    </source>
</evidence>
<dbReference type="Pfam" id="PF04055">
    <property type="entry name" value="Radical_SAM"/>
    <property type="match status" value="1"/>
</dbReference>
<evidence type="ECO:0000256" key="3">
    <source>
        <dbReference type="ARBA" id="ARBA00022691"/>
    </source>
</evidence>
<evidence type="ECO:0000256" key="7">
    <source>
        <dbReference type="SAM" id="MobiDB-lite"/>
    </source>
</evidence>
<dbReference type="SFLD" id="SFLDG01387">
    <property type="entry name" value="BtrN-like_SPASM_domain_contain"/>
    <property type="match status" value="1"/>
</dbReference>
<comment type="cofactor">
    <cofactor evidence="1">
        <name>[4Fe-4S] cluster</name>
        <dbReference type="ChEBI" id="CHEBI:49883"/>
    </cofactor>
</comment>
<feature type="domain" description="4Fe4S-binding SPASM" evidence="9">
    <location>
        <begin position="298"/>
        <end position="365"/>
    </location>
</feature>
<feature type="compositionally biased region" description="Basic and acidic residues" evidence="7">
    <location>
        <begin position="421"/>
        <end position="434"/>
    </location>
</feature>
<dbReference type="GO" id="GO:0051536">
    <property type="term" value="F:iron-sulfur cluster binding"/>
    <property type="evidence" value="ECO:0007669"/>
    <property type="project" value="UniProtKB-KW"/>
</dbReference>
<dbReference type="PANTHER" id="PTHR11228">
    <property type="entry name" value="RADICAL SAM DOMAIN PROTEIN"/>
    <property type="match status" value="1"/>
</dbReference>